<evidence type="ECO:0000256" key="2">
    <source>
        <dbReference type="ARBA" id="ARBA00001927"/>
    </source>
</evidence>
<accession>A0A382ZVQ4</accession>
<dbReference type="CDD" id="cd00982">
    <property type="entry name" value="gltB_C"/>
    <property type="match status" value="1"/>
</dbReference>
<evidence type="ECO:0000256" key="13">
    <source>
        <dbReference type="ARBA" id="ARBA00023014"/>
    </source>
</evidence>
<dbReference type="GO" id="GO:0016491">
    <property type="term" value="F:oxidoreductase activity"/>
    <property type="evidence" value="ECO:0007669"/>
    <property type="project" value="UniProtKB-KW"/>
</dbReference>
<reference evidence="18" key="1">
    <citation type="submission" date="2018-05" db="EMBL/GenBank/DDBJ databases">
        <authorList>
            <person name="Lanie J.A."/>
            <person name="Ng W.-L."/>
            <person name="Kazmierczak K.M."/>
            <person name="Andrzejewski T.M."/>
            <person name="Davidsen T.M."/>
            <person name="Wayne K.J."/>
            <person name="Tettelin H."/>
            <person name="Glass J.I."/>
            <person name="Rusch D."/>
            <person name="Podicherti R."/>
            <person name="Tsui H.-C.T."/>
            <person name="Winkler M.E."/>
        </authorList>
    </citation>
    <scope>NUCLEOTIDE SEQUENCE</scope>
</reference>
<evidence type="ECO:0000256" key="14">
    <source>
        <dbReference type="ARBA" id="ARBA00023164"/>
    </source>
</evidence>
<keyword evidence="6" id="KW-0285">Flavoprotein</keyword>
<comment type="cofactor">
    <cofactor evidence="1">
        <name>FMN</name>
        <dbReference type="ChEBI" id="CHEBI:58210"/>
    </cofactor>
</comment>
<evidence type="ECO:0000256" key="16">
    <source>
        <dbReference type="ARBA" id="ARBA00029440"/>
    </source>
</evidence>
<dbReference type="GO" id="GO:0051538">
    <property type="term" value="F:3 iron, 4 sulfur cluster binding"/>
    <property type="evidence" value="ECO:0007669"/>
    <property type="project" value="UniProtKB-KW"/>
</dbReference>
<name>A0A382ZVQ4_9ZZZZ</name>
<evidence type="ECO:0000259" key="17">
    <source>
        <dbReference type="Pfam" id="PF01493"/>
    </source>
</evidence>
<dbReference type="AlphaFoldDB" id="A0A382ZVQ4"/>
<evidence type="ECO:0000313" key="18">
    <source>
        <dbReference type="EMBL" id="SVD99736.1"/>
    </source>
</evidence>
<proteinExistence type="inferred from homology"/>
<dbReference type="InterPro" id="IPR036485">
    <property type="entry name" value="Glu_synth_asu_C_sf"/>
</dbReference>
<evidence type="ECO:0000256" key="1">
    <source>
        <dbReference type="ARBA" id="ARBA00001917"/>
    </source>
</evidence>
<feature type="non-terminal residue" evidence="18">
    <location>
        <position position="1"/>
    </location>
</feature>
<keyword evidence="10" id="KW-0315">Glutamine amidotransferase</keyword>
<evidence type="ECO:0000256" key="4">
    <source>
        <dbReference type="ARBA" id="ARBA00009716"/>
    </source>
</evidence>
<keyword evidence="13" id="KW-0411">Iron-sulfur</keyword>
<dbReference type="SUPFAM" id="SSF69336">
    <property type="entry name" value="Alpha subunit of glutamate synthase, C-terminal domain"/>
    <property type="match status" value="1"/>
</dbReference>
<dbReference type="EMBL" id="UINC01187162">
    <property type="protein sequence ID" value="SVD99736.1"/>
    <property type="molecule type" value="Genomic_DNA"/>
</dbReference>
<keyword evidence="5" id="KW-0028">Amino-acid biosynthesis</keyword>
<keyword evidence="14" id="KW-0314">Glutamate biosynthesis</keyword>
<dbReference type="GO" id="GO:0046872">
    <property type="term" value="F:metal ion binding"/>
    <property type="evidence" value="ECO:0007669"/>
    <property type="project" value="UniProtKB-KW"/>
</dbReference>
<dbReference type="InterPro" id="IPR002489">
    <property type="entry name" value="Glu_synth_asu_C"/>
</dbReference>
<dbReference type="GO" id="GO:0006537">
    <property type="term" value="P:glutamate biosynthetic process"/>
    <property type="evidence" value="ECO:0007669"/>
    <property type="project" value="UniProtKB-KW"/>
</dbReference>
<feature type="domain" description="Glutamate synthase alpha subunit C-terminal" evidence="17">
    <location>
        <begin position="45"/>
        <end position="226"/>
    </location>
</feature>
<evidence type="ECO:0000256" key="9">
    <source>
        <dbReference type="ARBA" id="ARBA00022827"/>
    </source>
</evidence>
<evidence type="ECO:0000256" key="3">
    <source>
        <dbReference type="ARBA" id="ARBA00001974"/>
    </source>
</evidence>
<protein>
    <recommendedName>
        <fullName evidence="17">Glutamate synthase alpha subunit C-terminal domain-containing protein</fullName>
    </recommendedName>
</protein>
<evidence type="ECO:0000256" key="7">
    <source>
        <dbReference type="ARBA" id="ARBA00022643"/>
    </source>
</evidence>
<comment type="cofactor">
    <cofactor evidence="2">
        <name>[3Fe-4S] cluster</name>
        <dbReference type="ChEBI" id="CHEBI:21137"/>
    </cofactor>
</comment>
<evidence type="ECO:0000256" key="10">
    <source>
        <dbReference type="ARBA" id="ARBA00022962"/>
    </source>
</evidence>
<comment type="cofactor">
    <cofactor evidence="3">
        <name>FAD</name>
        <dbReference type="ChEBI" id="CHEBI:57692"/>
    </cofactor>
</comment>
<feature type="non-terminal residue" evidence="18">
    <location>
        <position position="255"/>
    </location>
</feature>
<evidence type="ECO:0000256" key="11">
    <source>
        <dbReference type="ARBA" id="ARBA00023002"/>
    </source>
</evidence>
<gene>
    <name evidence="18" type="ORF">METZ01_LOCUS452590</name>
</gene>
<evidence type="ECO:0000256" key="8">
    <source>
        <dbReference type="ARBA" id="ARBA00022723"/>
    </source>
</evidence>
<dbReference type="InterPro" id="IPR051394">
    <property type="entry name" value="Glutamate_Synthase"/>
</dbReference>
<comment type="similarity">
    <text evidence="4">Belongs to the glutamate synthase family.</text>
</comment>
<dbReference type="Gene3D" id="2.160.20.60">
    <property type="entry name" value="Glutamate synthase, alpha subunit, C-terminal domain"/>
    <property type="match status" value="1"/>
</dbReference>
<keyword evidence="12" id="KW-0408">Iron</keyword>
<comment type="pathway">
    <text evidence="16">Amino-acid biosynthesis.</text>
</comment>
<keyword evidence="8" id="KW-0479">Metal-binding</keyword>
<organism evidence="18">
    <name type="scientific">marine metagenome</name>
    <dbReference type="NCBI Taxonomy" id="408172"/>
    <lineage>
        <taxon>unclassified sequences</taxon>
        <taxon>metagenomes</taxon>
        <taxon>ecological metagenomes</taxon>
    </lineage>
</organism>
<evidence type="ECO:0000256" key="5">
    <source>
        <dbReference type="ARBA" id="ARBA00022605"/>
    </source>
</evidence>
<dbReference type="FunFam" id="2.160.20.60:FF:000001">
    <property type="entry name" value="Glutamate synthase, large subunit"/>
    <property type="match status" value="1"/>
</dbReference>
<keyword evidence="7" id="KW-0288">FMN</keyword>
<keyword evidence="15" id="KW-0003">3Fe-4S</keyword>
<evidence type="ECO:0000256" key="6">
    <source>
        <dbReference type="ARBA" id="ARBA00022630"/>
    </source>
</evidence>
<dbReference type="PANTHER" id="PTHR43100">
    <property type="entry name" value="GLUTAMATE SYNTHASE [NADPH] SMALL CHAIN"/>
    <property type="match status" value="1"/>
</dbReference>
<keyword evidence="11" id="KW-0560">Oxidoreductase</keyword>
<dbReference type="PANTHER" id="PTHR43100:SF1">
    <property type="entry name" value="GLUTAMATE SYNTHASE [NADPH] SMALL CHAIN"/>
    <property type="match status" value="1"/>
</dbReference>
<evidence type="ECO:0000256" key="12">
    <source>
        <dbReference type="ARBA" id="ARBA00023004"/>
    </source>
</evidence>
<evidence type="ECO:0000256" key="15">
    <source>
        <dbReference type="ARBA" id="ARBA00023291"/>
    </source>
</evidence>
<sequence length="255" mass="26948">EVLPADHPYQQKLQDHGLDKALDNELVELAKEAIDKEKPVSKTLPISNANRTTGAALSSVITKKTGENGLADNSINFTFQGSAGQSFGAWVVKGITLRVEGDANDYFGKGLSGGRLIVTPPKGSCYKAEKNIIIGNVALYGSTGGEAYINGMAGERFAVRNSAATAVVEGIGDHGCEYMTGGHVVILGPTGRNFGAGMSGGIAFVFDPDQSFEGKFNDSMADLFSLVPDSEDDIELKRIITNHVKYTKSEVGTAL</sequence>
<keyword evidence="9" id="KW-0274">FAD</keyword>
<dbReference type="Pfam" id="PF01493">
    <property type="entry name" value="GXGXG"/>
    <property type="match status" value="1"/>
</dbReference>